<dbReference type="Gene3D" id="2.80.10.50">
    <property type="match status" value="1"/>
</dbReference>
<dbReference type="HOGENOM" id="CLU_826823_0_0_1"/>
<name>F8QGC4_SERL3</name>
<keyword evidence="2" id="KW-1185">Reference proteome</keyword>
<reference evidence="2" key="1">
    <citation type="journal article" date="2011" name="Science">
        <title>The plant cell wall-decomposing machinery underlies the functional diversity of forest fungi.</title>
        <authorList>
            <person name="Eastwood D.C."/>
            <person name="Floudas D."/>
            <person name="Binder M."/>
            <person name="Majcherczyk A."/>
            <person name="Schneider P."/>
            <person name="Aerts A."/>
            <person name="Asiegbu F.O."/>
            <person name="Baker S.E."/>
            <person name="Barry K."/>
            <person name="Bendiksby M."/>
            <person name="Blumentritt M."/>
            <person name="Coutinho P.M."/>
            <person name="Cullen D."/>
            <person name="de Vries R.P."/>
            <person name="Gathman A."/>
            <person name="Goodell B."/>
            <person name="Henrissat B."/>
            <person name="Ihrmark K."/>
            <person name="Kauserud H."/>
            <person name="Kohler A."/>
            <person name="LaButti K."/>
            <person name="Lapidus A."/>
            <person name="Lavin J.L."/>
            <person name="Lee Y.-H."/>
            <person name="Lindquist E."/>
            <person name="Lilly W."/>
            <person name="Lucas S."/>
            <person name="Morin E."/>
            <person name="Murat C."/>
            <person name="Oguiza J.A."/>
            <person name="Park J."/>
            <person name="Pisabarro A.G."/>
            <person name="Riley R."/>
            <person name="Rosling A."/>
            <person name="Salamov A."/>
            <person name="Schmidt O."/>
            <person name="Schmutz J."/>
            <person name="Skrede I."/>
            <person name="Stenlid J."/>
            <person name="Wiebenga A."/>
            <person name="Xie X."/>
            <person name="Kuees U."/>
            <person name="Hibbett D.S."/>
            <person name="Hoffmeister D."/>
            <person name="Hoegberg N."/>
            <person name="Martin F."/>
            <person name="Grigoriev I.V."/>
            <person name="Watkinson S.C."/>
        </authorList>
    </citation>
    <scope>NUCLEOTIDE SEQUENCE [LARGE SCALE GENOMIC DNA]</scope>
    <source>
        <strain evidence="2">strain S7.3</strain>
    </source>
</reference>
<dbReference type="OrthoDB" id="2605301at2759"/>
<dbReference type="Proteomes" id="UP000008063">
    <property type="component" value="Unassembled WGS sequence"/>
</dbReference>
<dbReference type="CDD" id="cd00257">
    <property type="entry name" value="beta-trefoil_FSCN-like"/>
    <property type="match status" value="1"/>
</dbReference>
<protein>
    <recommendedName>
        <fullName evidence="3">Fascin domain-containing protein</fullName>
    </recommendedName>
</protein>
<accession>F8QGC4</accession>
<dbReference type="OMA" id="NGFHART"/>
<dbReference type="InParanoid" id="F8QGC4"/>
<gene>
    <name evidence="1" type="ORF">SERLA73DRAFT_79421</name>
</gene>
<evidence type="ECO:0000313" key="1">
    <source>
        <dbReference type="EMBL" id="EGN92605.1"/>
    </source>
</evidence>
<organism evidence="2">
    <name type="scientific">Serpula lacrymans var. lacrymans (strain S7.3)</name>
    <name type="common">Dry rot fungus</name>
    <dbReference type="NCBI Taxonomy" id="936435"/>
    <lineage>
        <taxon>Eukaryota</taxon>
        <taxon>Fungi</taxon>
        <taxon>Dikarya</taxon>
        <taxon>Basidiomycota</taxon>
        <taxon>Agaricomycotina</taxon>
        <taxon>Agaricomycetes</taxon>
        <taxon>Agaricomycetidae</taxon>
        <taxon>Boletales</taxon>
        <taxon>Coniophorineae</taxon>
        <taxon>Serpulaceae</taxon>
        <taxon>Serpula</taxon>
    </lineage>
</organism>
<dbReference type="SUPFAM" id="SSF50405">
    <property type="entry name" value="Actin-crosslinking proteins"/>
    <property type="match status" value="2"/>
</dbReference>
<proteinExistence type="predicted"/>
<dbReference type="EMBL" id="GL945501">
    <property type="protein sequence ID" value="EGN92605.1"/>
    <property type="molecule type" value="Genomic_DNA"/>
</dbReference>
<evidence type="ECO:0000313" key="2">
    <source>
        <dbReference type="Proteomes" id="UP000008063"/>
    </source>
</evidence>
<dbReference type="InterPro" id="IPR008999">
    <property type="entry name" value="Actin-crosslinking"/>
</dbReference>
<dbReference type="AlphaFoldDB" id="F8QGC4"/>
<evidence type="ECO:0008006" key="3">
    <source>
        <dbReference type="Google" id="ProtNLM"/>
    </source>
</evidence>
<sequence>MPQSQVQWKLQVPCPNTFPTIQEYKERSDRRIALLHDVVSIGSTIFIKDIQQSHRYFTGPARYTPLTNNVTIQGIDGKYLKVVGDGLEFTDQTYDPNAKFSVEAATGGNILIGANGKYVRMYDTPNFDIKCNALNSTDGVILGTVFVGDGLVNFTITEQGSLSQQTVFLSSLAGTKSYSQSLRANVFEDVTCRFTITNVYVPLSNNVTIQGIDGKYLRVVGDGLEFTDQAYDPNAKFSVAAVTGGNILIGANGKYVRMYDTPNFDIKCDAMNSTDGVILGTLFIGDGLANLTITKQGSLSDETVFLSSLAGTTSYSKSLRSSVFEDITCRFTIANV</sequence>